<keyword evidence="3" id="KW-1185">Reference proteome</keyword>
<dbReference type="Pfam" id="PF06172">
    <property type="entry name" value="Cupin_5"/>
    <property type="match status" value="1"/>
</dbReference>
<dbReference type="Gene3D" id="2.60.120.10">
    <property type="entry name" value="Jelly Rolls"/>
    <property type="match status" value="1"/>
</dbReference>
<reference evidence="3" key="1">
    <citation type="journal article" date="2019" name="Int. J. Syst. Evol. Microbiol.">
        <title>The Global Catalogue of Microorganisms (GCM) 10K type strain sequencing project: providing services to taxonomists for standard genome sequencing and annotation.</title>
        <authorList>
            <consortium name="The Broad Institute Genomics Platform"/>
            <consortium name="The Broad Institute Genome Sequencing Center for Infectious Disease"/>
            <person name="Wu L."/>
            <person name="Ma J."/>
        </authorList>
    </citation>
    <scope>NUCLEOTIDE SEQUENCE [LARGE SCALE GENOMIC DNA]</scope>
    <source>
        <strain evidence="3">CGMCC 1.12851</strain>
    </source>
</reference>
<proteinExistence type="predicted"/>
<dbReference type="EMBL" id="BMGD01000001">
    <property type="protein sequence ID" value="GGB50951.1"/>
    <property type="molecule type" value="Genomic_DNA"/>
</dbReference>
<dbReference type="InterPro" id="IPR039935">
    <property type="entry name" value="YML079W-like"/>
</dbReference>
<name>A0ABQ1IUX3_9SPHN</name>
<comment type="caution">
    <text evidence="2">The sequence shown here is derived from an EMBL/GenBank/DDBJ whole genome shotgun (WGS) entry which is preliminary data.</text>
</comment>
<dbReference type="InterPro" id="IPR014710">
    <property type="entry name" value="RmlC-like_jellyroll"/>
</dbReference>
<dbReference type="PANTHER" id="PTHR33387">
    <property type="entry name" value="RMLC-LIKE JELLY ROLL FOLD PROTEIN"/>
    <property type="match status" value="1"/>
</dbReference>
<sequence>MMETPQRLIERLDLSPHPEGGWYRETWRGGADGDGRASETLIYFLLEQGQASHWHTVDATEIWCWHAGHPLEVGTAPADTGPVTWHALGTDFTAGQSPQLVIPPHHWQAARATDGWALVSCMVSPGFEFSGFVMAEPGWQPG</sequence>
<dbReference type="Proteomes" id="UP000614261">
    <property type="component" value="Unassembled WGS sequence"/>
</dbReference>
<feature type="domain" description="DUF985" evidence="1">
    <location>
        <begin position="6"/>
        <end position="135"/>
    </location>
</feature>
<evidence type="ECO:0000313" key="2">
    <source>
        <dbReference type="EMBL" id="GGB50951.1"/>
    </source>
</evidence>
<accession>A0ABQ1IUX3</accession>
<dbReference type="CDD" id="cd06121">
    <property type="entry name" value="cupin_YML079wp"/>
    <property type="match status" value="1"/>
</dbReference>
<evidence type="ECO:0000259" key="1">
    <source>
        <dbReference type="Pfam" id="PF06172"/>
    </source>
</evidence>
<dbReference type="InterPro" id="IPR011051">
    <property type="entry name" value="RmlC_Cupin_sf"/>
</dbReference>
<organism evidence="2 3">
    <name type="scientific">Blastomonas aquatica</name>
    <dbReference type="NCBI Taxonomy" id="1510276"/>
    <lineage>
        <taxon>Bacteria</taxon>
        <taxon>Pseudomonadati</taxon>
        <taxon>Pseudomonadota</taxon>
        <taxon>Alphaproteobacteria</taxon>
        <taxon>Sphingomonadales</taxon>
        <taxon>Sphingomonadaceae</taxon>
        <taxon>Blastomonas</taxon>
    </lineage>
</organism>
<protein>
    <submittedName>
        <fullName evidence="2">Cupin</fullName>
    </submittedName>
</protein>
<dbReference type="InterPro" id="IPR009327">
    <property type="entry name" value="Cupin_DUF985"/>
</dbReference>
<dbReference type="PANTHER" id="PTHR33387:SF3">
    <property type="entry name" value="DUF985 DOMAIN-CONTAINING PROTEIN"/>
    <property type="match status" value="1"/>
</dbReference>
<dbReference type="SUPFAM" id="SSF51182">
    <property type="entry name" value="RmlC-like cupins"/>
    <property type="match status" value="1"/>
</dbReference>
<evidence type="ECO:0000313" key="3">
    <source>
        <dbReference type="Proteomes" id="UP000614261"/>
    </source>
</evidence>
<gene>
    <name evidence="2" type="ORF">GCM10010833_02090</name>
</gene>